<feature type="transmembrane region" description="Helical" evidence="1">
    <location>
        <begin position="380"/>
        <end position="404"/>
    </location>
</feature>
<keyword evidence="1" id="KW-0472">Membrane</keyword>
<gene>
    <name evidence="2" type="ORF">VKT23_020063</name>
</gene>
<sequence length="445" mass="49729">MFSFSRLWRKDPYKLVSILQGPRDAVLSVSFSVEGRFVAAAGYSGVYTWDLSTGNPATTPYSAVHSNDPRRMFSASSWLLSEPGSRNILILGSMRGELLIWEWRSDHEMFESFCPAPALQSQEHITSISVHELRISDQNDGRIVVATADSHVAVLCLSVSDRRLDTIFNVSMAEGFIPKSVCFHQKSRDVIVFAMTGGVVCRLNHATGEGKTDPCDERADMLGSVCVDEPNDRFIAWTGQDFDIFTLSTLKHVRTLKGFNPLVAFPKQTLFIDQSKFAIAGTDRGCAVIYDTGSGVVVNTLRYPKDGLVHTVAYCTTTERDFLGIAGSTAHQQNDVVVYSKKHVTSPLSRRNDTASARILEFKDNNLRINFNALMKKFSVFAWLSRIIIHVLAAMGLYLCLWLYTPLPQILQEYAPSSYEQLPLVVVFDGYLIANRRDQCLIKQV</sequence>
<keyword evidence="1" id="KW-1133">Transmembrane helix</keyword>
<evidence type="ECO:0008006" key="4">
    <source>
        <dbReference type="Google" id="ProtNLM"/>
    </source>
</evidence>
<accession>A0ABR1IJV3</accession>
<dbReference type="EMBL" id="JBANRG010000118">
    <property type="protein sequence ID" value="KAK7434699.1"/>
    <property type="molecule type" value="Genomic_DNA"/>
</dbReference>
<dbReference type="Gene3D" id="2.130.10.10">
    <property type="entry name" value="YVTN repeat-like/Quinoprotein amine dehydrogenase"/>
    <property type="match status" value="2"/>
</dbReference>
<keyword evidence="1" id="KW-0812">Transmembrane</keyword>
<evidence type="ECO:0000313" key="3">
    <source>
        <dbReference type="Proteomes" id="UP001498398"/>
    </source>
</evidence>
<dbReference type="SMART" id="SM00320">
    <property type="entry name" value="WD40"/>
    <property type="match status" value="1"/>
</dbReference>
<dbReference type="InterPro" id="IPR001680">
    <property type="entry name" value="WD40_rpt"/>
</dbReference>
<dbReference type="InterPro" id="IPR015943">
    <property type="entry name" value="WD40/YVTN_repeat-like_dom_sf"/>
</dbReference>
<evidence type="ECO:0000256" key="1">
    <source>
        <dbReference type="SAM" id="Phobius"/>
    </source>
</evidence>
<proteinExistence type="predicted"/>
<organism evidence="2 3">
    <name type="scientific">Marasmiellus scandens</name>
    <dbReference type="NCBI Taxonomy" id="2682957"/>
    <lineage>
        <taxon>Eukaryota</taxon>
        <taxon>Fungi</taxon>
        <taxon>Dikarya</taxon>
        <taxon>Basidiomycota</taxon>
        <taxon>Agaricomycotina</taxon>
        <taxon>Agaricomycetes</taxon>
        <taxon>Agaricomycetidae</taxon>
        <taxon>Agaricales</taxon>
        <taxon>Marasmiineae</taxon>
        <taxon>Omphalotaceae</taxon>
        <taxon>Marasmiellus</taxon>
    </lineage>
</organism>
<evidence type="ECO:0000313" key="2">
    <source>
        <dbReference type="EMBL" id="KAK7434699.1"/>
    </source>
</evidence>
<dbReference type="Proteomes" id="UP001498398">
    <property type="component" value="Unassembled WGS sequence"/>
</dbReference>
<comment type="caution">
    <text evidence="2">The sequence shown here is derived from an EMBL/GenBank/DDBJ whole genome shotgun (WGS) entry which is preliminary data.</text>
</comment>
<dbReference type="InterPro" id="IPR036322">
    <property type="entry name" value="WD40_repeat_dom_sf"/>
</dbReference>
<reference evidence="2 3" key="1">
    <citation type="submission" date="2024-01" db="EMBL/GenBank/DDBJ databases">
        <title>A draft genome for the cacao thread blight pathogen Marasmiellus scandens.</title>
        <authorList>
            <person name="Baruah I.K."/>
            <person name="Leung J."/>
            <person name="Bukari Y."/>
            <person name="Amoako-Attah I."/>
            <person name="Meinhardt L.W."/>
            <person name="Bailey B.A."/>
            <person name="Cohen S.P."/>
        </authorList>
    </citation>
    <scope>NUCLEOTIDE SEQUENCE [LARGE SCALE GENOMIC DNA]</scope>
    <source>
        <strain evidence="2 3">GH-19</strain>
    </source>
</reference>
<protein>
    <recommendedName>
        <fullName evidence="4">WD40 repeat-like protein</fullName>
    </recommendedName>
</protein>
<dbReference type="SUPFAM" id="SSF50978">
    <property type="entry name" value="WD40 repeat-like"/>
    <property type="match status" value="1"/>
</dbReference>
<keyword evidence="3" id="KW-1185">Reference proteome</keyword>
<name>A0ABR1IJV3_9AGAR</name>